<dbReference type="GO" id="GO:0004419">
    <property type="term" value="F:hydroxymethylglutaryl-CoA lyase activity"/>
    <property type="evidence" value="ECO:0007669"/>
    <property type="project" value="UniProtKB-EC"/>
</dbReference>
<dbReference type="Proteomes" id="UP000008141">
    <property type="component" value="Unassembled WGS sequence"/>
</dbReference>
<dbReference type="GO" id="GO:0046872">
    <property type="term" value="F:metal ion binding"/>
    <property type="evidence" value="ECO:0007669"/>
    <property type="project" value="UniProtKB-KW"/>
</dbReference>
<dbReference type="InterPro" id="IPR043594">
    <property type="entry name" value="HMGL"/>
</dbReference>
<evidence type="ECO:0000256" key="4">
    <source>
        <dbReference type="ARBA" id="ARBA00022723"/>
    </source>
</evidence>
<evidence type="ECO:0000313" key="8">
    <source>
        <dbReference type="EMBL" id="EFN59176.1"/>
    </source>
</evidence>
<evidence type="ECO:0000256" key="5">
    <source>
        <dbReference type="ARBA" id="ARBA00023239"/>
    </source>
</evidence>
<evidence type="ECO:0000256" key="3">
    <source>
        <dbReference type="ARBA" id="ARBA00012910"/>
    </source>
</evidence>
<dbReference type="InterPro" id="IPR000891">
    <property type="entry name" value="PYR_CT"/>
</dbReference>
<dbReference type="NCBIfam" id="NF004283">
    <property type="entry name" value="PRK05692.1"/>
    <property type="match status" value="1"/>
</dbReference>
<keyword evidence="4" id="KW-0479">Metal-binding</keyword>
<organism evidence="9">
    <name type="scientific">Chlorella variabilis</name>
    <name type="common">Green alga</name>
    <dbReference type="NCBI Taxonomy" id="554065"/>
    <lineage>
        <taxon>Eukaryota</taxon>
        <taxon>Viridiplantae</taxon>
        <taxon>Chlorophyta</taxon>
        <taxon>core chlorophytes</taxon>
        <taxon>Trebouxiophyceae</taxon>
        <taxon>Chlorellales</taxon>
        <taxon>Chlorellaceae</taxon>
        <taxon>Chlorella clade</taxon>
        <taxon>Chlorella</taxon>
    </lineage>
</organism>
<dbReference type="SUPFAM" id="SSF51569">
    <property type="entry name" value="Aldolase"/>
    <property type="match status" value="1"/>
</dbReference>
<dbReference type="PANTHER" id="PTHR42738:SF7">
    <property type="entry name" value="HYDROXYMETHYLGLUTARYL-COA LYASE"/>
    <property type="match status" value="1"/>
</dbReference>
<proteinExistence type="inferred from homology"/>
<dbReference type="GO" id="GO:0046951">
    <property type="term" value="P:ketone body biosynthetic process"/>
    <property type="evidence" value="ECO:0007669"/>
    <property type="project" value="TreeGrafter"/>
</dbReference>
<dbReference type="CDD" id="cd07938">
    <property type="entry name" value="DRE_TIM_HMGL"/>
    <property type="match status" value="1"/>
</dbReference>
<dbReference type="InParanoid" id="E1Z565"/>
<dbReference type="PANTHER" id="PTHR42738">
    <property type="entry name" value="HYDROXYMETHYLGLUTARYL-COA LYASE"/>
    <property type="match status" value="1"/>
</dbReference>
<dbReference type="OMA" id="FQMRNTH"/>
<evidence type="ECO:0000256" key="1">
    <source>
        <dbReference type="ARBA" id="ARBA00005143"/>
    </source>
</evidence>
<dbReference type="AlphaFoldDB" id="E1Z565"/>
<dbReference type="PROSITE" id="PS50991">
    <property type="entry name" value="PYR_CT"/>
    <property type="match status" value="1"/>
</dbReference>
<evidence type="ECO:0000256" key="6">
    <source>
        <dbReference type="ARBA" id="ARBA00049877"/>
    </source>
</evidence>
<dbReference type="STRING" id="554065.E1Z565"/>
<feature type="domain" description="Pyruvate carboxyltransferase" evidence="7">
    <location>
        <begin position="13"/>
        <end position="280"/>
    </location>
</feature>
<comment type="catalytic activity">
    <reaction evidence="6">
        <text>(3S)-3-hydroxy-3-methylglutaryl-CoA = acetoacetate + acetyl-CoA</text>
        <dbReference type="Rhea" id="RHEA:24404"/>
        <dbReference type="ChEBI" id="CHEBI:13705"/>
        <dbReference type="ChEBI" id="CHEBI:43074"/>
        <dbReference type="ChEBI" id="CHEBI:57288"/>
        <dbReference type="EC" id="4.1.3.4"/>
    </reaction>
</comment>
<keyword evidence="9" id="KW-1185">Reference proteome</keyword>
<reference evidence="8 9" key="1">
    <citation type="journal article" date="2010" name="Plant Cell">
        <title>The Chlorella variabilis NC64A genome reveals adaptation to photosymbiosis, coevolution with viruses, and cryptic sex.</title>
        <authorList>
            <person name="Blanc G."/>
            <person name="Duncan G."/>
            <person name="Agarkova I."/>
            <person name="Borodovsky M."/>
            <person name="Gurnon J."/>
            <person name="Kuo A."/>
            <person name="Lindquist E."/>
            <person name="Lucas S."/>
            <person name="Pangilinan J."/>
            <person name="Polle J."/>
            <person name="Salamov A."/>
            <person name="Terry A."/>
            <person name="Yamada T."/>
            <person name="Dunigan D.D."/>
            <person name="Grigoriev I.V."/>
            <person name="Claverie J.M."/>
            <person name="Van Etten J.L."/>
        </authorList>
    </citation>
    <scope>NUCLEOTIDE SEQUENCE [LARGE SCALE GENOMIC DNA]</scope>
    <source>
        <strain evidence="8 9">NC64A</strain>
    </source>
</reference>
<evidence type="ECO:0000313" key="9">
    <source>
        <dbReference type="Proteomes" id="UP000008141"/>
    </source>
</evidence>
<keyword evidence="5" id="KW-0456">Lyase</keyword>
<comment type="pathway">
    <text evidence="1">Metabolic intermediate metabolism; (S)-3-hydroxy-3-methylglutaryl-CoA degradation; acetoacetate from (S)-3-hydroxy-3-methylglutaryl-CoA: step 1/1.</text>
</comment>
<dbReference type="InterPro" id="IPR013785">
    <property type="entry name" value="Aldolase_TIM"/>
</dbReference>
<dbReference type="PROSITE" id="PS01062">
    <property type="entry name" value="HMG_COA_LYASE"/>
    <property type="match status" value="1"/>
</dbReference>
<dbReference type="OrthoDB" id="1905920at2759"/>
<dbReference type="EMBL" id="GL433836">
    <property type="protein sequence ID" value="EFN59176.1"/>
    <property type="molecule type" value="Genomic_DNA"/>
</dbReference>
<evidence type="ECO:0000259" key="7">
    <source>
        <dbReference type="PROSITE" id="PS50991"/>
    </source>
</evidence>
<protein>
    <recommendedName>
        <fullName evidence="3">hydroxymethylglutaryl-CoA lyase</fullName>
        <ecNumber evidence="3">4.1.3.4</ecNumber>
    </recommendedName>
</protein>
<dbReference type="RefSeq" id="XP_005851278.1">
    <property type="nucleotide sequence ID" value="XM_005851216.1"/>
</dbReference>
<dbReference type="UniPathway" id="UPA00896">
    <property type="reaction ID" value="UER00863"/>
</dbReference>
<dbReference type="GeneID" id="17358978"/>
<dbReference type="FunCoup" id="E1Z565">
    <property type="interactions" value="1183"/>
</dbReference>
<dbReference type="Gene3D" id="3.20.20.70">
    <property type="entry name" value="Aldolase class I"/>
    <property type="match status" value="1"/>
</dbReference>
<accession>E1Z565</accession>
<dbReference type="EC" id="4.1.3.4" evidence="3"/>
<dbReference type="Pfam" id="PF00682">
    <property type="entry name" value="HMGL-like"/>
    <property type="match status" value="1"/>
</dbReference>
<dbReference type="KEGG" id="cvr:CHLNCDRAFT_138066"/>
<dbReference type="GO" id="GO:0006552">
    <property type="term" value="P:L-leucine catabolic process"/>
    <property type="evidence" value="ECO:0007669"/>
    <property type="project" value="TreeGrafter"/>
</dbReference>
<sequence length="317" mass="33606">MHEFLGRSLPSSVTIVEVGPRDGLQNEPEKVSTDVKVQLIDQLTAAGLPVIESTSFVSPKWVPQLADAADVLARIAQRPGVRYPVLAPNMKGFENALKAGAREVAIFTAASEAFNRKNLNCSVDESLRKFDDVMAAAKREGVAVRGYVSCVVGCPYQGEVLPEDAARVAGALHEMGCYEVSMGDTIGTGTPASVAAMFEACKQRVPVERLAAHMHDTYGQGVANTLAALQMGVAVVDSSVAGLGGCPYAKGATGNVSTEDVVYMLDGFGIRHGVDMERLLDASEFICRALGRRNNSRAAEALLKKRQARREAAPAAA</sequence>
<gene>
    <name evidence="8" type="ORF">CHLNCDRAFT_138066</name>
</gene>
<comment type="similarity">
    <text evidence="2">Belongs to the HMG-CoA lyase family.</text>
</comment>
<dbReference type="InterPro" id="IPR000138">
    <property type="entry name" value="HMG_CoA_lyase_AS"/>
</dbReference>
<name>E1Z565_CHLVA</name>
<dbReference type="FunFam" id="3.20.20.70:FF:000201">
    <property type="entry name" value="Hydroxymethylglutaryl-CoA lyase"/>
    <property type="match status" value="1"/>
</dbReference>
<dbReference type="eggNOG" id="KOG2368">
    <property type="taxonomic scope" value="Eukaryota"/>
</dbReference>
<evidence type="ECO:0000256" key="2">
    <source>
        <dbReference type="ARBA" id="ARBA00009405"/>
    </source>
</evidence>